<feature type="transmembrane region" description="Helical" evidence="1">
    <location>
        <begin position="53"/>
        <end position="75"/>
    </location>
</feature>
<feature type="transmembrane region" description="Helical" evidence="1">
    <location>
        <begin position="30"/>
        <end position="47"/>
    </location>
</feature>
<evidence type="ECO:0000313" key="3">
    <source>
        <dbReference type="Proteomes" id="UP001515780"/>
    </source>
</evidence>
<keyword evidence="1" id="KW-0812">Transmembrane</keyword>
<dbReference type="EMBL" id="VWXC01000001">
    <property type="protein sequence ID" value="NIG17463.1"/>
    <property type="molecule type" value="Genomic_DNA"/>
</dbReference>
<proteinExistence type="predicted"/>
<name>A0ABX0RLV9_9GAMM</name>
<protein>
    <recommendedName>
        <fullName evidence="4">SMODS and SLOG-associating 2TM effector domain-containing protein</fullName>
    </recommendedName>
</protein>
<sequence>MSVSKDFLMSVYERCNEHIKEQSSKRDQTIAFYLVILSFYIGSYTSFSKMISSQYSAIFLNLVICMIGGMTIRTLSGLRSWQMQYTDSALALNKILARDKLDFGDVNQSIKDFFKKQNQKYSTMSFEKMLKGIENRVIFCMILISGFPTAILVKEIFSLLKANNEYLTASAKVLVYCTYVFYYLYNTRKIIRRSAIQPTWIVNFE</sequence>
<evidence type="ECO:0008006" key="4">
    <source>
        <dbReference type="Google" id="ProtNLM"/>
    </source>
</evidence>
<keyword evidence="3" id="KW-1185">Reference proteome</keyword>
<accession>A0ABX0RLV9</accession>
<comment type="caution">
    <text evidence="2">The sequence shown here is derived from an EMBL/GenBank/DDBJ whole genome shotgun (WGS) entry which is preliminary data.</text>
</comment>
<organism evidence="2 3">
    <name type="scientific">Candidatus Pantoea communis</name>
    <dbReference type="NCBI Taxonomy" id="2608354"/>
    <lineage>
        <taxon>Bacteria</taxon>
        <taxon>Pseudomonadati</taxon>
        <taxon>Pseudomonadota</taxon>
        <taxon>Gammaproteobacteria</taxon>
        <taxon>Enterobacterales</taxon>
        <taxon>Erwiniaceae</taxon>
        <taxon>Pantoea</taxon>
    </lineage>
</organism>
<keyword evidence="1" id="KW-1133">Transmembrane helix</keyword>
<keyword evidence="1" id="KW-0472">Membrane</keyword>
<evidence type="ECO:0000313" key="2">
    <source>
        <dbReference type="EMBL" id="NIG17463.1"/>
    </source>
</evidence>
<feature type="transmembrane region" description="Helical" evidence="1">
    <location>
        <begin position="137"/>
        <end position="160"/>
    </location>
</feature>
<feature type="transmembrane region" description="Helical" evidence="1">
    <location>
        <begin position="166"/>
        <end position="185"/>
    </location>
</feature>
<dbReference type="Proteomes" id="UP001515780">
    <property type="component" value="Unassembled WGS sequence"/>
</dbReference>
<gene>
    <name evidence="2" type="ORF">F3J37_02065</name>
</gene>
<reference evidence="2 3" key="1">
    <citation type="journal article" date="2019" name="bioRxiv">
        <title>Bacteria contribute to plant secondary compound degradation in a generalist herbivore system.</title>
        <authorList>
            <person name="Francoeur C.B."/>
            <person name="Khadempour L."/>
            <person name="Moreira-Soto R.D."/>
            <person name="Gotting K."/>
            <person name="Book A.J."/>
            <person name="Pinto-Tomas A.A."/>
            <person name="Keefover-Ring K."/>
            <person name="Currie C.R."/>
        </authorList>
    </citation>
    <scope>NUCLEOTIDE SEQUENCE [LARGE SCALE GENOMIC DNA]</scope>
    <source>
        <strain evidence="2">Al-1710</strain>
    </source>
</reference>
<dbReference type="RefSeq" id="WP_166931480.1">
    <property type="nucleotide sequence ID" value="NZ_VWXC01000001.1"/>
</dbReference>
<evidence type="ECO:0000256" key="1">
    <source>
        <dbReference type="SAM" id="Phobius"/>
    </source>
</evidence>